<name>A0A090G6J3_MESPL</name>
<dbReference type="Proteomes" id="UP000046122">
    <property type="component" value="Unassembled WGS sequence"/>
</dbReference>
<accession>A0A090G6J3</accession>
<reference evidence="1 2" key="1">
    <citation type="submission" date="2014-08" db="EMBL/GenBank/DDBJ databases">
        <authorList>
            <person name="Moulin Lionel"/>
        </authorList>
    </citation>
    <scope>NUCLEOTIDE SEQUENCE [LARGE SCALE GENOMIC DNA]</scope>
</reference>
<dbReference type="AlphaFoldDB" id="A0A090G6J3"/>
<protein>
    <submittedName>
        <fullName evidence="1">Uncharacterized protein</fullName>
    </submittedName>
</protein>
<evidence type="ECO:0000313" key="1">
    <source>
        <dbReference type="EMBL" id="CDX53328.1"/>
    </source>
</evidence>
<gene>
    <name evidence="1" type="ORF">MPL3365_180035</name>
</gene>
<sequence length="63" mass="7088">MAVCGGLISTMFKADLHVGPLVLIADDEAALARFSSFPAAFREKFVLKQFRTENRFTLFLELH</sequence>
<evidence type="ECO:0000313" key="2">
    <source>
        <dbReference type="Proteomes" id="UP000046122"/>
    </source>
</evidence>
<organism evidence="1 2">
    <name type="scientific">Mesorhizobium plurifarium</name>
    <dbReference type="NCBI Taxonomy" id="69974"/>
    <lineage>
        <taxon>Bacteria</taxon>
        <taxon>Pseudomonadati</taxon>
        <taxon>Pseudomonadota</taxon>
        <taxon>Alphaproteobacteria</taxon>
        <taxon>Hyphomicrobiales</taxon>
        <taxon>Phyllobacteriaceae</taxon>
        <taxon>Mesorhizobium</taxon>
    </lineage>
</organism>
<dbReference type="EMBL" id="CCNE01000010">
    <property type="protein sequence ID" value="CDX53328.1"/>
    <property type="molecule type" value="Genomic_DNA"/>
</dbReference>
<proteinExistence type="predicted"/>